<dbReference type="InterPro" id="IPR018391">
    <property type="entry name" value="PQQ_b-propeller_rpt"/>
</dbReference>
<protein>
    <recommendedName>
        <fullName evidence="1">Pyrrolo-quinoline quinone repeat domain-containing protein</fullName>
    </recommendedName>
</protein>
<sequence length="417" mass="43872">MGARVRMTRGHAVLVAVVVVALLGGAVGAWRLLADHYGERVTGPYGSYPGTAGTRAELGSFAGPVRLVDGLAVIGAGNRVRSAGGTRTLDNGIAAIDLHTGSLYWSYRRPGHGVAADTVTRTSTYVLWDDGLLVRLDSRTARPRWHRRLDPQRAPRLAPAAGGTLLVAAEQALVAVARADGAVRWQAHPGAGCAFVTRWEAPAARVVAAGTESHGAGSCHERVTGYRLNSGRVAWRHSGAGLADWVLPVDDTTLVDLDATVWSADSGRRLRTLRHWRDGSAGGGLLFGSDQHGVYATDPSTDRQLWRRPVPAGEEITGPPVYVDGDDVCVMLRSATGHHTARLRLACYAPRTGAAVAGADVPVVVPTYLSGDERTDFRWSLTATVTAAGAGTLAVTETDAYLTGLGTAPPTVVLPQP</sequence>
<reference evidence="2 3" key="1">
    <citation type="submission" date="2020-08" db="EMBL/GenBank/DDBJ databases">
        <title>Whole genome shotgun sequence of Actinocatenispora thailandica NBRC 105041.</title>
        <authorList>
            <person name="Komaki H."/>
            <person name="Tamura T."/>
        </authorList>
    </citation>
    <scope>NUCLEOTIDE SEQUENCE [LARGE SCALE GENOMIC DNA]</scope>
    <source>
        <strain evidence="2 3">NBRC 105041</strain>
    </source>
</reference>
<dbReference type="PANTHER" id="PTHR34512:SF30">
    <property type="entry name" value="OUTER MEMBRANE PROTEIN ASSEMBLY FACTOR BAMB"/>
    <property type="match status" value="1"/>
</dbReference>
<accession>A0A7R7DT17</accession>
<feature type="domain" description="Pyrrolo-quinoline quinone repeat" evidence="1">
    <location>
        <begin position="91"/>
        <end position="238"/>
    </location>
</feature>
<name>A0A7R7DT17_9ACTN</name>
<dbReference type="Pfam" id="PF13360">
    <property type="entry name" value="PQQ_2"/>
    <property type="match status" value="2"/>
</dbReference>
<organism evidence="2 3">
    <name type="scientific">Actinocatenispora thailandica</name>
    <dbReference type="NCBI Taxonomy" id="227318"/>
    <lineage>
        <taxon>Bacteria</taxon>
        <taxon>Bacillati</taxon>
        <taxon>Actinomycetota</taxon>
        <taxon>Actinomycetes</taxon>
        <taxon>Micromonosporales</taxon>
        <taxon>Micromonosporaceae</taxon>
        <taxon>Actinocatenispora</taxon>
    </lineage>
</organism>
<dbReference type="Proteomes" id="UP000611640">
    <property type="component" value="Chromosome"/>
</dbReference>
<evidence type="ECO:0000259" key="1">
    <source>
        <dbReference type="Pfam" id="PF13360"/>
    </source>
</evidence>
<dbReference type="InterPro" id="IPR015943">
    <property type="entry name" value="WD40/YVTN_repeat-like_dom_sf"/>
</dbReference>
<dbReference type="AlphaFoldDB" id="A0A7R7DT17"/>
<evidence type="ECO:0000313" key="2">
    <source>
        <dbReference type="EMBL" id="BCJ37037.1"/>
    </source>
</evidence>
<dbReference type="SUPFAM" id="SSF50998">
    <property type="entry name" value="Quinoprotein alcohol dehydrogenase-like"/>
    <property type="match status" value="1"/>
</dbReference>
<dbReference type="PANTHER" id="PTHR34512">
    <property type="entry name" value="CELL SURFACE PROTEIN"/>
    <property type="match status" value="1"/>
</dbReference>
<keyword evidence="3" id="KW-1185">Reference proteome</keyword>
<proteinExistence type="predicted"/>
<feature type="domain" description="Pyrrolo-quinoline quinone repeat" evidence="1">
    <location>
        <begin position="258"/>
        <end position="328"/>
    </location>
</feature>
<dbReference type="Gene3D" id="2.130.10.10">
    <property type="entry name" value="YVTN repeat-like/Quinoprotein amine dehydrogenase"/>
    <property type="match status" value="1"/>
</dbReference>
<dbReference type="SMART" id="SM00564">
    <property type="entry name" value="PQQ"/>
    <property type="match status" value="3"/>
</dbReference>
<dbReference type="Gene3D" id="2.40.10.480">
    <property type="match status" value="1"/>
</dbReference>
<dbReference type="EMBL" id="AP023355">
    <property type="protein sequence ID" value="BCJ37037.1"/>
    <property type="molecule type" value="Genomic_DNA"/>
</dbReference>
<dbReference type="InterPro" id="IPR002372">
    <property type="entry name" value="PQQ_rpt_dom"/>
</dbReference>
<dbReference type="KEGG" id="atl:Athai_45400"/>
<dbReference type="InterPro" id="IPR011047">
    <property type="entry name" value="Quinoprotein_ADH-like_sf"/>
</dbReference>
<evidence type="ECO:0000313" key="3">
    <source>
        <dbReference type="Proteomes" id="UP000611640"/>
    </source>
</evidence>
<gene>
    <name evidence="2" type="ORF">Athai_45400</name>
</gene>